<sequence>MRPQRTLVELDKLLGGVLAGTLLCFESTWRKRWHTDRSLRKPRSSKDWARKLISHVAQGGRTNNPNGTTPIWERATLEYDGQLIAFYSDQCDSKHSQKLVCQAPT</sequence>
<comment type="caution">
    <text evidence="1">The sequence shown here is derived from an EMBL/GenBank/DDBJ whole genome shotgun (WGS) entry which is preliminary data.</text>
</comment>
<dbReference type="Proteomes" id="UP000700596">
    <property type="component" value="Unassembled WGS sequence"/>
</dbReference>
<reference evidence="1" key="1">
    <citation type="journal article" date="2021" name="Nat. Commun.">
        <title>Genetic determinants of endophytism in the Arabidopsis root mycobiome.</title>
        <authorList>
            <person name="Mesny F."/>
            <person name="Miyauchi S."/>
            <person name="Thiergart T."/>
            <person name="Pickel B."/>
            <person name="Atanasova L."/>
            <person name="Karlsson M."/>
            <person name="Huettel B."/>
            <person name="Barry K.W."/>
            <person name="Haridas S."/>
            <person name="Chen C."/>
            <person name="Bauer D."/>
            <person name="Andreopoulos W."/>
            <person name="Pangilinan J."/>
            <person name="LaButti K."/>
            <person name="Riley R."/>
            <person name="Lipzen A."/>
            <person name="Clum A."/>
            <person name="Drula E."/>
            <person name="Henrissat B."/>
            <person name="Kohler A."/>
            <person name="Grigoriev I.V."/>
            <person name="Martin F.M."/>
            <person name="Hacquard S."/>
        </authorList>
    </citation>
    <scope>NUCLEOTIDE SEQUENCE</scope>
    <source>
        <strain evidence="1">MPI-CAGE-CH-0243</strain>
    </source>
</reference>
<protein>
    <submittedName>
        <fullName evidence="1">Uncharacterized protein</fullName>
    </submittedName>
</protein>
<dbReference type="AlphaFoldDB" id="A0A9P9CYY5"/>
<name>A0A9P9CYY5_9PLEO</name>
<keyword evidence="2" id="KW-1185">Reference proteome</keyword>
<organism evidence="1 2">
    <name type="scientific">Dendryphion nanum</name>
    <dbReference type="NCBI Taxonomy" id="256645"/>
    <lineage>
        <taxon>Eukaryota</taxon>
        <taxon>Fungi</taxon>
        <taxon>Dikarya</taxon>
        <taxon>Ascomycota</taxon>
        <taxon>Pezizomycotina</taxon>
        <taxon>Dothideomycetes</taxon>
        <taxon>Pleosporomycetidae</taxon>
        <taxon>Pleosporales</taxon>
        <taxon>Torulaceae</taxon>
        <taxon>Dendryphion</taxon>
    </lineage>
</organism>
<dbReference type="OrthoDB" id="2130735at2759"/>
<gene>
    <name evidence="1" type="ORF">B0J11DRAFT_448789</name>
</gene>
<dbReference type="EMBL" id="JAGMWT010000031">
    <property type="protein sequence ID" value="KAH7109660.1"/>
    <property type="molecule type" value="Genomic_DNA"/>
</dbReference>
<evidence type="ECO:0000313" key="1">
    <source>
        <dbReference type="EMBL" id="KAH7109660.1"/>
    </source>
</evidence>
<accession>A0A9P9CYY5</accession>
<proteinExistence type="predicted"/>
<evidence type="ECO:0000313" key="2">
    <source>
        <dbReference type="Proteomes" id="UP000700596"/>
    </source>
</evidence>
<dbReference type="Gene3D" id="2.120.10.10">
    <property type="match status" value="1"/>
</dbReference>